<dbReference type="InterPro" id="IPR029044">
    <property type="entry name" value="Nucleotide-diphossugar_trans"/>
</dbReference>
<protein>
    <submittedName>
        <fullName evidence="2">Uncharacterized protein</fullName>
    </submittedName>
</protein>
<keyword evidence="1" id="KW-1133">Transmembrane helix</keyword>
<dbReference type="Pfam" id="PF03314">
    <property type="entry name" value="DUF273"/>
    <property type="match status" value="1"/>
</dbReference>
<keyword evidence="3" id="KW-1185">Reference proteome</keyword>
<dbReference type="EMBL" id="JAKKPZ010000007">
    <property type="protein sequence ID" value="KAI1718965.1"/>
    <property type="molecule type" value="Genomic_DNA"/>
</dbReference>
<keyword evidence="1" id="KW-0812">Transmembrane</keyword>
<dbReference type="InterPro" id="IPR004988">
    <property type="entry name" value="DUF273"/>
</dbReference>
<gene>
    <name evidence="2" type="ORF">DdX_06080</name>
</gene>
<name>A0AAD4NBM8_9BILA</name>
<comment type="caution">
    <text evidence="2">The sequence shown here is derived from an EMBL/GenBank/DDBJ whole genome shotgun (WGS) entry which is preliminary data.</text>
</comment>
<evidence type="ECO:0000256" key="1">
    <source>
        <dbReference type="SAM" id="Phobius"/>
    </source>
</evidence>
<dbReference type="PANTHER" id="PTHR31562:SF8">
    <property type="entry name" value="ALPHA-1,6-MANNOSYLTRANSFERASE"/>
    <property type="match status" value="1"/>
</dbReference>
<evidence type="ECO:0000313" key="3">
    <source>
        <dbReference type="Proteomes" id="UP001201812"/>
    </source>
</evidence>
<dbReference type="Proteomes" id="UP001201812">
    <property type="component" value="Unassembled WGS sequence"/>
</dbReference>
<sequence>MFIIRQINTRTSVYIVLGVLAVVLVFQLGANIGSRRVIAPRGTHERDFYLRREAERVHPVKVAPKPQPDDEHMKMLDESRKLTPSSAKGTPYSPRVNMGACPKIFGNVIVFVAVVESSYKTHYRVAQQSLECYLKTTNYTFKLVDLDHDERVNRHCKHDQLFFKKHCAASVYLQDADWMLVLDADAGVVNPNHCIEEWIDDRVDLIFYERFFNWEIASGNYLVKNTEFARNFLMKWADWQYIQPSNWNGADNGVLQIHILQTVLPDAKAEIKACDSIWHRGTGYETYMAYVTCVKTTLGANRLFPGKLRILRRGHGWVRDGYITSDAWSERDFMLHGWKLQEINLQGWNSPFSKMFNLTECGQAYSGWYWRNEKRIGIESIRVQFANFERSVGKTFPKEARIHPYLQEPDIGDCYPHCDDYT</sequence>
<accession>A0AAD4NBM8</accession>
<dbReference type="PANTHER" id="PTHR31562">
    <property type="entry name" value="PROTEIN CBG18972"/>
    <property type="match status" value="1"/>
</dbReference>
<organism evidence="2 3">
    <name type="scientific">Ditylenchus destructor</name>
    <dbReference type="NCBI Taxonomy" id="166010"/>
    <lineage>
        <taxon>Eukaryota</taxon>
        <taxon>Metazoa</taxon>
        <taxon>Ecdysozoa</taxon>
        <taxon>Nematoda</taxon>
        <taxon>Chromadorea</taxon>
        <taxon>Rhabditida</taxon>
        <taxon>Tylenchina</taxon>
        <taxon>Tylenchomorpha</taxon>
        <taxon>Sphaerularioidea</taxon>
        <taxon>Anguinidae</taxon>
        <taxon>Anguininae</taxon>
        <taxon>Ditylenchus</taxon>
    </lineage>
</organism>
<dbReference type="Gene3D" id="3.90.550.10">
    <property type="entry name" value="Spore Coat Polysaccharide Biosynthesis Protein SpsA, Chain A"/>
    <property type="match status" value="1"/>
</dbReference>
<evidence type="ECO:0000313" key="2">
    <source>
        <dbReference type="EMBL" id="KAI1718965.1"/>
    </source>
</evidence>
<reference evidence="2" key="1">
    <citation type="submission" date="2022-01" db="EMBL/GenBank/DDBJ databases">
        <title>Genome Sequence Resource for Two Populations of Ditylenchus destructor, the Migratory Endoparasitic Phytonematode.</title>
        <authorList>
            <person name="Zhang H."/>
            <person name="Lin R."/>
            <person name="Xie B."/>
        </authorList>
    </citation>
    <scope>NUCLEOTIDE SEQUENCE</scope>
    <source>
        <strain evidence="2">BazhouSP</strain>
    </source>
</reference>
<keyword evidence="1" id="KW-0472">Membrane</keyword>
<dbReference type="AlphaFoldDB" id="A0AAD4NBM8"/>
<proteinExistence type="predicted"/>
<feature type="transmembrane region" description="Helical" evidence="1">
    <location>
        <begin position="12"/>
        <end position="30"/>
    </location>
</feature>